<evidence type="ECO:0000313" key="3">
    <source>
        <dbReference type="Proteomes" id="UP000091918"/>
    </source>
</evidence>
<name>A0A1B7NW30_9EURO</name>
<dbReference type="OrthoDB" id="10031156at2759"/>
<comment type="caution">
    <text evidence="2">The sequence shown here is derived from an EMBL/GenBank/DDBJ whole genome shotgun (WGS) entry which is preliminary data.</text>
</comment>
<dbReference type="EMBL" id="LGUA01000573">
    <property type="protein sequence ID" value="OAX80982.1"/>
    <property type="molecule type" value="Genomic_DNA"/>
</dbReference>
<dbReference type="InterPro" id="IPR022155">
    <property type="entry name" value="DUF3684"/>
</dbReference>
<reference evidence="2 3" key="1">
    <citation type="submission" date="2015-07" db="EMBL/GenBank/DDBJ databases">
        <title>Emmonsia species relationships and genome sequence.</title>
        <authorList>
            <person name="Cuomo C.A."/>
            <person name="Schwartz I.S."/>
            <person name="Kenyon C."/>
            <person name="de Hoog G.S."/>
            <person name="Govender N.P."/>
            <person name="Botha A."/>
            <person name="Moreno L."/>
            <person name="de Vries M."/>
            <person name="Munoz J.F."/>
            <person name="Stielow J.B."/>
        </authorList>
    </citation>
    <scope>NUCLEOTIDE SEQUENCE [LARGE SCALE GENOMIC DNA]</scope>
    <source>
        <strain evidence="2 3">CBS 136260</strain>
    </source>
</reference>
<evidence type="ECO:0000259" key="1">
    <source>
        <dbReference type="Pfam" id="PF25794"/>
    </source>
</evidence>
<protein>
    <recommendedName>
        <fullName evidence="1">Sacsin/Nov domain-containing protein</fullName>
    </recommendedName>
</protein>
<dbReference type="Pfam" id="PF12449">
    <property type="entry name" value="DUF3684"/>
    <property type="match status" value="1"/>
</dbReference>
<dbReference type="InterPro" id="IPR058210">
    <property type="entry name" value="SACS/Nov_dom"/>
</dbReference>
<keyword evidence="3" id="KW-1185">Reference proteome</keyword>
<dbReference type="Pfam" id="PF25794">
    <property type="entry name" value="SACS"/>
    <property type="match status" value="1"/>
</dbReference>
<dbReference type="InterPro" id="IPR036890">
    <property type="entry name" value="HATPase_C_sf"/>
</dbReference>
<evidence type="ECO:0000313" key="2">
    <source>
        <dbReference type="EMBL" id="OAX80982.1"/>
    </source>
</evidence>
<dbReference type="Proteomes" id="UP000091918">
    <property type="component" value="Unassembled WGS sequence"/>
</dbReference>
<dbReference type="PANTHER" id="PTHR47839:SF1">
    <property type="entry name" value="DOMAIN PROTEIN, PUTATIVE (AFU_ORTHOLOGUE AFUA_6G04830)-RELATED"/>
    <property type="match status" value="1"/>
</dbReference>
<organism evidence="2 3">
    <name type="scientific">Emergomyces africanus</name>
    <dbReference type="NCBI Taxonomy" id="1955775"/>
    <lineage>
        <taxon>Eukaryota</taxon>
        <taxon>Fungi</taxon>
        <taxon>Dikarya</taxon>
        <taxon>Ascomycota</taxon>
        <taxon>Pezizomycotina</taxon>
        <taxon>Eurotiomycetes</taxon>
        <taxon>Eurotiomycetidae</taxon>
        <taxon>Onygenales</taxon>
        <taxon>Ajellomycetaceae</taxon>
        <taxon>Emergomyces</taxon>
    </lineage>
</organism>
<dbReference type="STRING" id="1658172.A0A1B7NW30"/>
<dbReference type="NCBIfam" id="NF047352">
    <property type="entry name" value="P_loop_sacsin"/>
    <property type="match status" value="1"/>
</dbReference>
<dbReference type="SUPFAM" id="SSF55874">
    <property type="entry name" value="ATPase domain of HSP90 chaperone/DNA topoisomerase II/histidine kinase"/>
    <property type="match status" value="1"/>
</dbReference>
<feature type="domain" description="Sacsin/Nov" evidence="1">
    <location>
        <begin position="30"/>
        <end position="152"/>
    </location>
</feature>
<sequence length="375" mass="40775">MSSIDFNALKARTLGSGNDEEAVTVNTRALIDKVLARYSGEWTVLRELLQNAADACATKVTIKFETLPSTSVPAPTEPDPSAALKHVISHHTLKRLILTNNGTPFSPNDWARLKRIAEGNPDETKIGAFGVGFYSVFSDCEEPFVSSGSEAIAFYWKENALFTRRLKLGESDSNPNTSFVLDYRNTTSPVPALMPLCQFLASALTFVGLESVELWLDGWKLLHLGKKVAPSVSIGIPKDLETKTSEGLMKVSGVIREVAQMDATWMEAVSWKTPSNTSRFDSSRHNDPTATLKSFFSRLTGSSSSNHSAKASNPVKVSHKEAKEDLLTTTTSSVFLHITTAAVGPAAVYPASFRATLGKYRVTKPSLKTGIELSQ</sequence>
<gene>
    <name evidence="2" type="ORF">ACJ72_04679</name>
</gene>
<dbReference type="PANTHER" id="PTHR47839">
    <property type="entry name" value="DOMAIN PROTEIN, PUTATIVE (AFU_ORTHOLOGUE AFUA_6G04830)-RELATED"/>
    <property type="match status" value="1"/>
</dbReference>
<dbReference type="Gene3D" id="3.30.565.10">
    <property type="entry name" value="Histidine kinase-like ATPase, C-terminal domain"/>
    <property type="match status" value="1"/>
</dbReference>
<accession>A0A1B7NW30</accession>
<dbReference type="AlphaFoldDB" id="A0A1B7NW30"/>
<proteinExistence type="predicted"/>